<dbReference type="EMBL" id="DSMG01000083">
    <property type="protein sequence ID" value="HDX31421.1"/>
    <property type="molecule type" value="Genomic_DNA"/>
</dbReference>
<protein>
    <submittedName>
        <fullName evidence="1">Uncharacterized protein</fullName>
    </submittedName>
</protein>
<dbReference type="AlphaFoldDB" id="A0A7C1JHD3"/>
<organism evidence="1">
    <name type="scientific">Caldilinea aerophila</name>
    <dbReference type="NCBI Taxonomy" id="133453"/>
    <lineage>
        <taxon>Bacteria</taxon>
        <taxon>Bacillati</taxon>
        <taxon>Chloroflexota</taxon>
        <taxon>Caldilineae</taxon>
        <taxon>Caldilineales</taxon>
        <taxon>Caldilineaceae</taxon>
        <taxon>Caldilinea</taxon>
    </lineage>
</organism>
<evidence type="ECO:0000313" key="1">
    <source>
        <dbReference type="EMBL" id="HDX31421.1"/>
    </source>
</evidence>
<name>A0A7C1JHD3_9CHLR</name>
<reference evidence="1" key="1">
    <citation type="journal article" date="2020" name="mSystems">
        <title>Genome- and Community-Level Interaction Insights into Carbon Utilization and Element Cycling Functions of Hydrothermarchaeota in Hydrothermal Sediment.</title>
        <authorList>
            <person name="Zhou Z."/>
            <person name="Liu Y."/>
            <person name="Xu W."/>
            <person name="Pan J."/>
            <person name="Luo Z.H."/>
            <person name="Li M."/>
        </authorList>
    </citation>
    <scope>NUCLEOTIDE SEQUENCE [LARGE SCALE GENOMIC DNA]</scope>
    <source>
        <strain evidence="1">SpSt-289</strain>
    </source>
</reference>
<accession>A0A7C1JHD3</accession>
<proteinExistence type="predicted"/>
<gene>
    <name evidence="1" type="ORF">ENQ20_07990</name>
</gene>
<sequence>MTKTLEHNMKQEYTWKEDPDDIIILVNRTNKNLILDLPTGRYRLDAGRRMRTLRSILKYPQIMELVENGSLTLE</sequence>
<comment type="caution">
    <text evidence="1">The sequence shown here is derived from an EMBL/GenBank/DDBJ whole genome shotgun (WGS) entry which is preliminary data.</text>
</comment>